<dbReference type="AlphaFoldDB" id="A0A0D3C5Q2"/>
<keyword evidence="2" id="KW-1185">Reference proteome</keyword>
<evidence type="ECO:0000313" key="2">
    <source>
        <dbReference type="Proteomes" id="UP000032141"/>
    </source>
</evidence>
<sequence>MLSLEKITKSKRFLRLLRSKPTIETDDDSLVLPESHLFPLAWSSPSDQRSKPRTLLSSRSLVPLVGSSSDQGSKLVTDDVSLASHGDSFAISADTEDDSLLLTESRRSTCVVFSARSTIATEDGLCLAPHGDSSYFMSEENEEPKTGGMLEANIRMRRQRQEMDQTSNFVDLLNSQQDTVHPYASFSQLPTQTSSNFGNIMRACIILHNMIVKDERDGHTMRNVSEFQQGEDTGSSHVDPDIEKEFHEVLTNMMGRRRQIRDPHTNQQLKKVLVQHLWHKFGRDENNN</sequence>
<dbReference type="InterPro" id="IPR006912">
    <property type="entry name" value="Harbinger_derived_prot"/>
</dbReference>
<organism evidence="1 2">
    <name type="scientific">Brassica oleracea var. oleracea</name>
    <dbReference type="NCBI Taxonomy" id="109376"/>
    <lineage>
        <taxon>Eukaryota</taxon>
        <taxon>Viridiplantae</taxon>
        <taxon>Streptophyta</taxon>
        <taxon>Embryophyta</taxon>
        <taxon>Tracheophyta</taxon>
        <taxon>Spermatophyta</taxon>
        <taxon>Magnoliopsida</taxon>
        <taxon>eudicotyledons</taxon>
        <taxon>Gunneridae</taxon>
        <taxon>Pentapetalae</taxon>
        <taxon>rosids</taxon>
        <taxon>malvids</taxon>
        <taxon>Brassicales</taxon>
        <taxon>Brassicaceae</taxon>
        <taxon>Brassiceae</taxon>
        <taxon>Brassica</taxon>
    </lineage>
</organism>
<proteinExistence type="predicted"/>
<reference evidence="1" key="2">
    <citation type="submission" date="2015-03" db="UniProtKB">
        <authorList>
            <consortium name="EnsemblPlants"/>
        </authorList>
    </citation>
    <scope>IDENTIFICATION</scope>
</reference>
<dbReference type="Gramene" id="Bo4g191170.1">
    <property type="protein sequence ID" value="Bo4g191170.1"/>
    <property type="gene ID" value="Bo4g191170"/>
</dbReference>
<name>A0A0D3C5Q2_BRAOL</name>
<protein>
    <submittedName>
        <fullName evidence="1">Uncharacterized protein</fullName>
    </submittedName>
</protein>
<dbReference type="HOGENOM" id="CLU_967557_0_0_1"/>
<evidence type="ECO:0000313" key="1">
    <source>
        <dbReference type="EnsemblPlants" id="Bo4g191170.1"/>
    </source>
</evidence>
<dbReference type="Pfam" id="PF04827">
    <property type="entry name" value="Plant_tran"/>
    <property type="match status" value="1"/>
</dbReference>
<dbReference type="EnsemblPlants" id="Bo4g191170.1">
    <property type="protein sequence ID" value="Bo4g191170.1"/>
    <property type="gene ID" value="Bo4g191170"/>
</dbReference>
<reference evidence="1 2" key="1">
    <citation type="journal article" date="2014" name="Genome Biol.">
        <title>Transcriptome and methylome profiling reveals relics of genome dominance in the mesopolyploid Brassica oleracea.</title>
        <authorList>
            <person name="Parkin I.A."/>
            <person name="Koh C."/>
            <person name="Tang H."/>
            <person name="Robinson S.J."/>
            <person name="Kagale S."/>
            <person name="Clarke W.E."/>
            <person name="Town C.D."/>
            <person name="Nixon J."/>
            <person name="Krishnakumar V."/>
            <person name="Bidwell S.L."/>
            <person name="Denoeud F."/>
            <person name="Belcram H."/>
            <person name="Links M.G."/>
            <person name="Just J."/>
            <person name="Clarke C."/>
            <person name="Bender T."/>
            <person name="Huebert T."/>
            <person name="Mason A.S."/>
            <person name="Pires J.C."/>
            <person name="Barker G."/>
            <person name="Moore J."/>
            <person name="Walley P.G."/>
            <person name="Manoli S."/>
            <person name="Batley J."/>
            <person name="Edwards D."/>
            <person name="Nelson M.N."/>
            <person name="Wang X."/>
            <person name="Paterson A.H."/>
            <person name="King G."/>
            <person name="Bancroft I."/>
            <person name="Chalhoub B."/>
            <person name="Sharpe A.G."/>
        </authorList>
    </citation>
    <scope>NUCLEOTIDE SEQUENCE</scope>
    <source>
        <strain evidence="1 2">cv. TO1000</strain>
    </source>
</reference>
<dbReference type="Proteomes" id="UP000032141">
    <property type="component" value="Chromosome C4"/>
</dbReference>
<accession>A0A0D3C5Q2</accession>